<feature type="chain" id="PRO_5003878338" evidence="1">
    <location>
        <begin position="24"/>
        <end position="373"/>
    </location>
</feature>
<name>K4KWS7_SIMAS</name>
<keyword evidence="1" id="KW-0732">Signal</keyword>
<dbReference type="AlphaFoldDB" id="K4KWS7"/>
<sequence length="373" mass="40595">MKFCASLTQTLLIGLLLIPAAVAAEPKALQKVQVETLATGLSQPWALAFLSDNRILISERSGSLRLLDNGKVSAPLAGVPEAYVKSQGGLQDLMLHPDYANNGWIYLSFAWGEPKANATRLVRGRVQGNAWVDNEVLFTAEPLKNTPAHYGARMAFLPDNTLVLGVGDGFDFRESAQKTDSLLGKVVRLTDDGKVPADNPFVGKKGYHPAIYSLGHRNPQGFAYDAVRGVLYGNEHGPKGGDEINQLVAGNNYGWPVITYGRDYSGASITPFTEYEGMQQPMVNWTPSIAPASLMVYRGDLFPELNGDLLSATLKAREVRWVQMDGDKPGQQVSLFKDIGERFRAVYQGPEGALYLLTDSPEGKLLKVTPAAR</sequence>
<accession>K4KWS7</accession>
<dbReference type="EMBL" id="CP003746">
    <property type="protein sequence ID" value="AFU98397.1"/>
    <property type="molecule type" value="Genomic_DNA"/>
</dbReference>
<gene>
    <name evidence="3" type="ordered locus">M5M_06000</name>
</gene>
<dbReference type="SUPFAM" id="SSF50952">
    <property type="entry name" value="Soluble quinoprotein glucose dehydrogenase"/>
    <property type="match status" value="1"/>
</dbReference>
<organism evidence="3 4">
    <name type="scientific">Simiduia agarivorans (strain DSM 21679 / JCM 13881 / BCRC 17597 / SA1)</name>
    <dbReference type="NCBI Taxonomy" id="1117647"/>
    <lineage>
        <taxon>Bacteria</taxon>
        <taxon>Pseudomonadati</taxon>
        <taxon>Pseudomonadota</taxon>
        <taxon>Gammaproteobacteria</taxon>
        <taxon>Cellvibrionales</taxon>
        <taxon>Cellvibrionaceae</taxon>
        <taxon>Simiduia</taxon>
    </lineage>
</organism>
<dbReference type="InterPro" id="IPR011041">
    <property type="entry name" value="Quinoprot_gluc/sorb_DH_b-prop"/>
</dbReference>
<feature type="signal peptide" evidence="1">
    <location>
        <begin position="1"/>
        <end position="23"/>
    </location>
</feature>
<evidence type="ECO:0000313" key="3">
    <source>
        <dbReference type="EMBL" id="AFU98397.1"/>
    </source>
</evidence>
<dbReference type="Pfam" id="PF07995">
    <property type="entry name" value="GSDH"/>
    <property type="match status" value="1"/>
</dbReference>
<dbReference type="OrthoDB" id="9770043at2"/>
<dbReference type="Proteomes" id="UP000000466">
    <property type="component" value="Chromosome"/>
</dbReference>
<dbReference type="InterPro" id="IPR011042">
    <property type="entry name" value="6-blade_b-propeller_TolB-like"/>
</dbReference>
<dbReference type="Gene3D" id="2.120.10.30">
    <property type="entry name" value="TolB, C-terminal domain"/>
    <property type="match status" value="1"/>
</dbReference>
<dbReference type="RefSeq" id="WP_015046570.1">
    <property type="nucleotide sequence ID" value="NC_018868.3"/>
</dbReference>
<dbReference type="HOGENOM" id="CLU_012253_1_1_6"/>
<keyword evidence="4" id="KW-1185">Reference proteome</keyword>
<proteinExistence type="predicted"/>
<dbReference type="PANTHER" id="PTHR19328:SF75">
    <property type="entry name" value="ALDOSE SUGAR DEHYDROGENASE YLII"/>
    <property type="match status" value="1"/>
</dbReference>
<dbReference type="KEGG" id="saga:M5M_06000"/>
<dbReference type="eggNOG" id="COG2133">
    <property type="taxonomic scope" value="Bacteria"/>
</dbReference>
<dbReference type="PANTHER" id="PTHR19328">
    <property type="entry name" value="HEDGEHOG-INTERACTING PROTEIN"/>
    <property type="match status" value="1"/>
</dbReference>
<evidence type="ECO:0000259" key="2">
    <source>
        <dbReference type="Pfam" id="PF07995"/>
    </source>
</evidence>
<evidence type="ECO:0000313" key="4">
    <source>
        <dbReference type="Proteomes" id="UP000000466"/>
    </source>
</evidence>
<reference evidence="3 4" key="1">
    <citation type="journal article" date="2013" name="Genome Announc.">
        <title>Complete genome sequence of Simiduia agarivorans SA1(T), a marine bacterium able to degrade a variety of polysaccharides.</title>
        <authorList>
            <person name="Lin S.Y."/>
            <person name="Shieh W.Y."/>
            <person name="Chen J.S."/>
            <person name="Tang S.L."/>
        </authorList>
    </citation>
    <scope>NUCLEOTIDE SEQUENCE [LARGE SCALE GENOMIC DNA]</scope>
    <source>
        <strain evidence="4">DSM 21679 / JCM 13881 / BCRC 17597 / SA1</strain>
    </source>
</reference>
<feature type="domain" description="Glucose/Sorbosone dehydrogenase" evidence="2">
    <location>
        <begin position="41"/>
        <end position="367"/>
    </location>
</feature>
<protein>
    <submittedName>
        <fullName evidence="3">Glucose sorbosone dehydrogenase</fullName>
    </submittedName>
</protein>
<dbReference type="InterPro" id="IPR012938">
    <property type="entry name" value="Glc/Sorbosone_DH"/>
</dbReference>
<evidence type="ECO:0000256" key="1">
    <source>
        <dbReference type="SAM" id="SignalP"/>
    </source>
</evidence>